<proteinExistence type="predicted"/>
<reference evidence="2 3" key="1">
    <citation type="journal article" date="2019" name="Int. J. Syst. Evol. Microbiol.">
        <title>The Global Catalogue of Microorganisms (GCM) 10K type strain sequencing project: providing services to taxonomists for standard genome sequencing and annotation.</title>
        <authorList>
            <consortium name="The Broad Institute Genomics Platform"/>
            <consortium name="The Broad Institute Genome Sequencing Center for Infectious Disease"/>
            <person name="Wu L."/>
            <person name="Ma J."/>
        </authorList>
    </citation>
    <scope>NUCLEOTIDE SEQUENCE [LARGE SCALE GENOMIC DNA]</scope>
    <source>
        <strain evidence="2 3">JCM 14942</strain>
    </source>
</reference>
<gene>
    <name evidence="2" type="ORF">GCM10009788_52220</name>
</gene>
<evidence type="ECO:0000313" key="2">
    <source>
        <dbReference type="EMBL" id="GAA1543263.1"/>
    </source>
</evidence>
<sequence>MPDMKQKAREAASWPNMRETADDYGIEWRVIKNAVERGEIEAIKIGHIRVNPESVDAWLESRYWPGEG</sequence>
<keyword evidence="3" id="KW-1185">Reference proteome</keyword>
<feature type="domain" description="Helix-turn-helix" evidence="1">
    <location>
        <begin position="24"/>
        <end position="62"/>
    </location>
</feature>
<evidence type="ECO:0000313" key="3">
    <source>
        <dbReference type="Proteomes" id="UP001500842"/>
    </source>
</evidence>
<organism evidence="2 3">
    <name type="scientific">Nocardioides humi</name>
    <dbReference type="NCBI Taxonomy" id="449461"/>
    <lineage>
        <taxon>Bacteria</taxon>
        <taxon>Bacillati</taxon>
        <taxon>Actinomycetota</taxon>
        <taxon>Actinomycetes</taxon>
        <taxon>Propionibacteriales</taxon>
        <taxon>Nocardioidaceae</taxon>
        <taxon>Nocardioides</taxon>
    </lineage>
</organism>
<dbReference type="Proteomes" id="UP001500842">
    <property type="component" value="Unassembled WGS sequence"/>
</dbReference>
<comment type="caution">
    <text evidence="2">The sequence shown here is derived from an EMBL/GenBank/DDBJ whole genome shotgun (WGS) entry which is preliminary data.</text>
</comment>
<accession>A0ABN2BPG6</accession>
<dbReference type="EMBL" id="BAAAOR010000040">
    <property type="protein sequence ID" value="GAA1543263.1"/>
    <property type="molecule type" value="Genomic_DNA"/>
</dbReference>
<evidence type="ECO:0000259" key="1">
    <source>
        <dbReference type="Pfam" id="PF12728"/>
    </source>
</evidence>
<protein>
    <recommendedName>
        <fullName evidence="1">Helix-turn-helix domain-containing protein</fullName>
    </recommendedName>
</protein>
<dbReference type="InterPro" id="IPR041657">
    <property type="entry name" value="HTH_17"/>
</dbReference>
<name>A0ABN2BPG6_9ACTN</name>
<dbReference type="Pfam" id="PF12728">
    <property type="entry name" value="HTH_17"/>
    <property type="match status" value="1"/>
</dbReference>